<dbReference type="Gene3D" id="1.10.3720.10">
    <property type="entry name" value="MetI-like"/>
    <property type="match status" value="1"/>
</dbReference>
<accession>A0A2P8E6Y9</accession>
<gene>
    <name evidence="10" type="ORF">CLV30_10495</name>
</gene>
<feature type="transmembrane region" description="Helical" evidence="7">
    <location>
        <begin position="227"/>
        <end position="247"/>
    </location>
</feature>
<feature type="domain" description="ABC transmembrane type-1" evidence="9">
    <location>
        <begin position="88"/>
        <end position="300"/>
    </location>
</feature>
<feature type="transmembrane region" description="Helical" evidence="7">
    <location>
        <begin position="29"/>
        <end position="50"/>
    </location>
</feature>
<proteinExistence type="inferred from homology"/>
<keyword evidence="4 7" id="KW-0812">Transmembrane</keyword>
<evidence type="ECO:0000256" key="1">
    <source>
        <dbReference type="ARBA" id="ARBA00004651"/>
    </source>
</evidence>
<dbReference type="AlphaFoldDB" id="A0A2P8E6Y9"/>
<keyword evidence="3" id="KW-1003">Cell membrane</keyword>
<keyword evidence="2 7" id="KW-0813">Transport</keyword>
<dbReference type="InterPro" id="IPR051393">
    <property type="entry name" value="ABC_transporter_permease"/>
</dbReference>
<feature type="transmembrane region" description="Helical" evidence="7">
    <location>
        <begin position="284"/>
        <end position="304"/>
    </location>
</feature>
<keyword evidence="5 7" id="KW-1133">Transmembrane helix</keyword>
<reference evidence="10 11" key="1">
    <citation type="submission" date="2018-03" db="EMBL/GenBank/DDBJ databases">
        <title>Genomic Encyclopedia of Archaeal and Bacterial Type Strains, Phase II (KMG-II): from individual species to whole genera.</title>
        <authorList>
            <person name="Goeker M."/>
        </authorList>
    </citation>
    <scope>NUCLEOTIDE SEQUENCE [LARGE SCALE GENOMIC DNA]</scope>
    <source>
        <strain evidence="10 11">DSM 45211</strain>
    </source>
</reference>
<dbReference type="OrthoDB" id="9805974at2"/>
<protein>
    <submittedName>
        <fullName evidence="10">Carbohydrate ABC transporter membrane protein 1 (CUT1 family)</fullName>
    </submittedName>
</protein>
<name>A0A2P8E6Y9_9ACTN</name>
<evidence type="ECO:0000313" key="10">
    <source>
        <dbReference type="EMBL" id="PSL05229.1"/>
    </source>
</evidence>
<dbReference type="PROSITE" id="PS50928">
    <property type="entry name" value="ABC_TM1"/>
    <property type="match status" value="1"/>
</dbReference>
<comment type="similarity">
    <text evidence="7">Belongs to the binding-protein-dependent transport system permease family.</text>
</comment>
<dbReference type="SUPFAM" id="SSF161098">
    <property type="entry name" value="MetI-like"/>
    <property type="match status" value="1"/>
</dbReference>
<feature type="transmembrane region" description="Helical" evidence="7">
    <location>
        <begin position="125"/>
        <end position="145"/>
    </location>
</feature>
<keyword evidence="11" id="KW-1185">Reference proteome</keyword>
<keyword evidence="6 7" id="KW-0472">Membrane</keyword>
<dbReference type="PANTHER" id="PTHR30193:SF41">
    <property type="entry name" value="DIACETYLCHITOBIOSE UPTAKE SYSTEM PERMEASE PROTEIN NGCF"/>
    <property type="match status" value="1"/>
</dbReference>
<feature type="region of interest" description="Disordered" evidence="8">
    <location>
        <begin position="1"/>
        <end position="21"/>
    </location>
</feature>
<evidence type="ECO:0000256" key="6">
    <source>
        <dbReference type="ARBA" id="ARBA00023136"/>
    </source>
</evidence>
<evidence type="ECO:0000256" key="8">
    <source>
        <dbReference type="SAM" id="MobiDB-lite"/>
    </source>
</evidence>
<evidence type="ECO:0000256" key="4">
    <source>
        <dbReference type="ARBA" id="ARBA00022692"/>
    </source>
</evidence>
<feature type="transmembrane region" description="Helical" evidence="7">
    <location>
        <begin position="92"/>
        <end position="113"/>
    </location>
</feature>
<organism evidence="10 11">
    <name type="scientific">Haloactinopolyspora alba</name>
    <dbReference type="NCBI Taxonomy" id="648780"/>
    <lineage>
        <taxon>Bacteria</taxon>
        <taxon>Bacillati</taxon>
        <taxon>Actinomycetota</taxon>
        <taxon>Actinomycetes</taxon>
        <taxon>Jiangellales</taxon>
        <taxon>Jiangellaceae</taxon>
        <taxon>Haloactinopolyspora</taxon>
    </lineage>
</organism>
<comment type="caution">
    <text evidence="10">The sequence shown here is derived from an EMBL/GenBank/DDBJ whole genome shotgun (WGS) entry which is preliminary data.</text>
</comment>
<evidence type="ECO:0000256" key="7">
    <source>
        <dbReference type="RuleBase" id="RU363032"/>
    </source>
</evidence>
<dbReference type="InterPro" id="IPR035906">
    <property type="entry name" value="MetI-like_sf"/>
</dbReference>
<evidence type="ECO:0000259" key="9">
    <source>
        <dbReference type="PROSITE" id="PS50928"/>
    </source>
</evidence>
<evidence type="ECO:0000313" key="11">
    <source>
        <dbReference type="Proteomes" id="UP000243528"/>
    </source>
</evidence>
<dbReference type="PANTHER" id="PTHR30193">
    <property type="entry name" value="ABC TRANSPORTER PERMEASE PROTEIN"/>
    <property type="match status" value="1"/>
</dbReference>
<dbReference type="InterPro" id="IPR000515">
    <property type="entry name" value="MetI-like"/>
</dbReference>
<feature type="transmembrane region" description="Helical" evidence="7">
    <location>
        <begin position="173"/>
        <end position="196"/>
    </location>
</feature>
<sequence length="312" mass="34513">MAVNVSSTAAGRSGTATARTGSPRTERLAGLWFVLPFLALFAAFMIWPVVSGLWQSFFNVSLAGGEASFLGLDNWTEMIGDAAVWDSLWNTVAFTLMSTPPLVAIALVMALLANRSGWFGWLLRFAYFAPFVLPVAVVTLIWVWMYQPGFGLVNAFLTGIGLPEVGWLNDESVAMLSVVITTTWWTVGFNFLLYLAALQGIPQHLYEAAAVDGASPRQRLWRVTLPMLRRTTGLIVVLQLVASLKIFDQIYLMLDGGPNNSTRPIIQYIYETGFTSYRIGYASAISYMFFAVIILISVAQFRLFSGRKEESQ</sequence>
<dbReference type="Proteomes" id="UP000243528">
    <property type="component" value="Unassembled WGS sequence"/>
</dbReference>
<dbReference type="GO" id="GO:0055085">
    <property type="term" value="P:transmembrane transport"/>
    <property type="evidence" value="ECO:0007669"/>
    <property type="project" value="InterPro"/>
</dbReference>
<dbReference type="Pfam" id="PF00528">
    <property type="entry name" value="BPD_transp_1"/>
    <property type="match status" value="1"/>
</dbReference>
<evidence type="ECO:0000256" key="5">
    <source>
        <dbReference type="ARBA" id="ARBA00022989"/>
    </source>
</evidence>
<dbReference type="EMBL" id="PYGE01000004">
    <property type="protein sequence ID" value="PSL05229.1"/>
    <property type="molecule type" value="Genomic_DNA"/>
</dbReference>
<dbReference type="GO" id="GO:0005886">
    <property type="term" value="C:plasma membrane"/>
    <property type="evidence" value="ECO:0007669"/>
    <property type="project" value="UniProtKB-SubCell"/>
</dbReference>
<comment type="subcellular location">
    <subcellularLocation>
        <location evidence="1 7">Cell membrane</location>
        <topology evidence="1 7">Multi-pass membrane protein</topology>
    </subcellularLocation>
</comment>
<dbReference type="CDD" id="cd06261">
    <property type="entry name" value="TM_PBP2"/>
    <property type="match status" value="1"/>
</dbReference>
<dbReference type="RefSeq" id="WP_106536491.1">
    <property type="nucleotide sequence ID" value="NZ_ML142899.1"/>
</dbReference>
<evidence type="ECO:0000256" key="3">
    <source>
        <dbReference type="ARBA" id="ARBA00022475"/>
    </source>
</evidence>
<evidence type="ECO:0000256" key="2">
    <source>
        <dbReference type="ARBA" id="ARBA00022448"/>
    </source>
</evidence>